<evidence type="ECO:0000313" key="1">
    <source>
        <dbReference type="EMBL" id="PXX73404.1"/>
    </source>
</evidence>
<evidence type="ECO:0000313" key="2">
    <source>
        <dbReference type="Proteomes" id="UP000247612"/>
    </source>
</evidence>
<gene>
    <name evidence="1" type="ORF">DES51_1397</name>
</gene>
<name>A0A318KCJ7_9FIRM</name>
<dbReference type="STRING" id="1034346.GCA_000313565_03476"/>
<proteinExistence type="predicted"/>
<reference evidence="1 2" key="1">
    <citation type="submission" date="2018-05" db="EMBL/GenBank/DDBJ databases">
        <title>Genomic Encyclopedia of Type Strains, Phase IV (KMG-IV): sequencing the most valuable type-strain genomes for metagenomic binning, comparative biology and taxonomic classification.</title>
        <authorList>
            <person name="Goeker M."/>
        </authorList>
    </citation>
    <scope>NUCLEOTIDE SEQUENCE [LARGE SCALE GENOMIC DNA]</scope>
    <source>
        <strain evidence="1 2">JC118</strain>
    </source>
</reference>
<dbReference type="Proteomes" id="UP000247612">
    <property type="component" value="Unassembled WGS sequence"/>
</dbReference>
<dbReference type="InterPro" id="IPR025624">
    <property type="entry name" value="PcfK"/>
</dbReference>
<sequence>MAFTDQLNDCKNAAIKCIAEYLQNRDDLKDKLENPKKSLDEMFKYIIGEASKRKTGNCAVIDDETVFGWAVHYYDEDDIKIAKVNAKVNVKAECEPQCKVKPMKAKAKKEKISDTIQLNLFEV</sequence>
<organism evidence="1 2">
    <name type="scientific">Dielma fastidiosa</name>
    <dbReference type="NCBI Taxonomy" id="1034346"/>
    <lineage>
        <taxon>Bacteria</taxon>
        <taxon>Bacillati</taxon>
        <taxon>Bacillota</taxon>
        <taxon>Erysipelotrichia</taxon>
        <taxon>Erysipelotrichales</taxon>
        <taxon>Erysipelotrichaceae</taxon>
        <taxon>Dielma</taxon>
    </lineage>
</organism>
<protein>
    <submittedName>
        <fullName evidence="1">PcfK-like protein</fullName>
    </submittedName>
</protein>
<dbReference type="RefSeq" id="WP_022939746.1">
    <property type="nucleotide sequence ID" value="NZ_CABKRQ010000019.1"/>
</dbReference>
<dbReference type="AlphaFoldDB" id="A0A318KCJ7"/>
<dbReference type="EMBL" id="QJKH01000039">
    <property type="protein sequence ID" value="PXX73404.1"/>
    <property type="molecule type" value="Genomic_DNA"/>
</dbReference>
<comment type="caution">
    <text evidence="1">The sequence shown here is derived from an EMBL/GenBank/DDBJ whole genome shotgun (WGS) entry which is preliminary data.</text>
</comment>
<dbReference type="Pfam" id="PF14058">
    <property type="entry name" value="PcfK"/>
    <property type="match status" value="1"/>
</dbReference>
<keyword evidence="2" id="KW-1185">Reference proteome</keyword>
<accession>A0A318KCJ7</accession>
<dbReference type="OrthoDB" id="3035980at2"/>